<organism evidence="3 4">
    <name type="scientific">Phialocephala subalpina</name>
    <dbReference type="NCBI Taxonomy" id="576137"/>
    <lineage>
        <taxon>Eukaryota</taxon>
        <taxon>Fungi</taxon>
        <taxon>Dikarya</taxon>
        <taxon>Ascomycota</taxon>
        <taxon>Pezizomycotina</taxon>
        <taxon>Leotiomycetes</taxon>
        <taxon>Helotiales</taxon>
        <taxon>Mollisiaceae</taxon>
        <taxon>Phialocephala</taxon>
        <taxon>Phialocephala fortinii species complex</taxon>
    </lineage>
</organism>
<dbReference type="Pfam" id="PF09423">
    <property type="entry name" value="PhoD"/>
    <property type="match status" value="1"/>
</dbReference>
<dbReference type="Proteomes" id="UP000184330">
    <property type="component" value="Unassembled WGS sequence"/>
</dbReference>
<keyword evidence="1" id="KW-0472">Membrane</keyword>
<dbReference type="InterPro" id="IPR038607">
    <property type="entry name" value="PhoD-like_sf"/>
</dbReference>
<feature type="transmembrane region" description="Helical" evidence="1">
    <location>
        <begin position="12"/>
        <end position="31"/>
    </location>
</feature>
<dbReference type="PANTHER" id="PTHR43606:SF2">
    <property type="entry name" value="ALKALINE PHOSPHATASE FAMILY PROTEIN (AFU_ORTHOLOGUE AFUA_5G03860)"/>
    <property type="match status" value="1"/>
</dbReference>
<keyword evidence="1" id="KW-0812">Transmembrane</keyword>
<gene>
    <name evidence="3" type="ORF">PAC_08441</name>
</gene>
<proteinExistence type="predicted"/>
<dbReference type="PANTHER" id="PTHR43606">
    <property type="entry name" value="PHOSPHATASE, PUTATIVE (AFU_ORTHOLOGUE AFUA_6G08710)-RELATED"/>
    <property type="match status" value="1"/>
</dbReference>
<dbReference type="STRING" id="576137.A0A1L7X0M5"/>
<feature type="transmembrane region" description="Helical" evidence="1">
    <location>
        <begin position="88"/>
        <end position="109"/>
    </location>
</feature>
<protein>
    <recommendedName>
        <fullName evidence="2">PhoD-like phosphatase metallophosphatase domain-containing protein</fullName>
    </recommendedName>
</protein>
<dbReference type="OrthoDB" id="2100241at2759"/>
<dbReference type="CDD" id="cd07389">
    <property type="entry name" value="MPP_PhoD"/>
    <property type="match status" value="1"/>
</dbReference>
<dbReference type="Gene3D" id="3.60.21.70">
    <property type="entry name" value="PhoD-like phosphatase"/>
    <property type="match status" value="1"/>
</dbReference>
<reference evidence="3 4" key="1">
    <citation type="submission" date="2016-03" db="EMBL/GenBank/DDBJ databases">
        <authorList>
            <person name="Ploux O."/>
        </authorList>
    </citation>
    <scope>NUCLEOTIDE SEQUENCE [LARGE SCALE GENOMIC DNA]</scope>
    <source>
        <strain evidence="3 4">UAMH 11012</strain>
    </source>
</reference>
<sequence>MENLSTLLSSATYAASIISSCVLRLTVVYFVRWLPLGPRFLPIINTSAVVYLSTLIIQVFEPRRSVTDRSKSRLATLLLGRYEPRSPISTFLTVLINILCLSVSVDFVYRGHVFYQSEQVTFSRVGYVDSTTARVVVRAPSAPTVQIEYREEVASLWHQGSVISVNESSEFLVVNGIVKLSLPVRFGFDVSEYQTAYRKVYSSPSWSEELKALPWLHTYDDHEITNDWASNDTGLYLAAIPPWKSYQQSGNPTAFREGVNYYSFMKGDVSFFVLDTRRYRSEELMEDGVFKTMLGVEQLADVLHWLETEKGLKVLVSSVPFTRNWRGPESIDNWAGYLVERQMILEKMWKTEGVVVISGDRHEHATTKFQAPDGKSNVVEFSTSPLSQFYQPFDRQYRQDEETDVMIKYHPFGVSKFGVFNFDTSNATQWKVEFELVVDGVKEWEYVWTAERRV</sequence>
<evidence type="ECO:0000313" key="3">
    <source>
        <dbReference type="EMBL" id="CZR58549.1"/>
    </source>
</evidence>
<accession>A0A1L7X0M5</accession>
<evidence type="ECO:0000313" key="4">
    <source>
        <dbReference type="Proteomes" id="UP000184330"/>
    </source>
</evidence>
<feature type="transmembrane region" description="Helical" evidence="1">
    <location>
        <begin position="43"/>
        <end position="60"/>
    </location>
</feature>
<name>A0A1L7X0M5_9HELO</name>
<dbReference type="InterPro" id="IPR029052">
    <property type="entry name" value="Metallo-depent_PP-like"/>
</dbReference>
<dbReference type="InterPro" id="IPR052900">
    <property type="entry name" value="Phospholipid_Metab_Enz"/>
</dbReference>
<keyword evidence="1" id="KW-1133">Transmembrane helix</keyword>
<dbReference type="InterPro" id="IPR018946">
    <property type="entry name" value="PhoD-like_MPP"/>
</dbReference>
<feature type="domain" description="PhoD-like phosphatase metallophosphatase" evidence="2">
    <location>
        <begin position="179"/>
        <end position="425"/>
    </location>
</feature>
<dbReference type="SUPFAM" id="SSF56300">
    <property type="entry name" value="Metallo-dependent phosphatases"/>
    <property type="match status" value="1"/>
</dbReference>
<evidence type="ECO:0000256" key="1">
    <source>
        <dbReference type="SAM" id="Phobius"/>
    </source>
</evidence>
<dbReference type="EMBL" id="FJOG01000012">
    <property type="protein sequence ID" value="CZR58549.1"/>
    <property type="molecule type" value="Genomic_DNA"/>
</dbReference>
<evidence type="ECO:0000259" key="2">
    <source>
        <dbReference type="Pfam" id="PF09423"/>
    </source>
</evidence>
<keyword evidence="4" id="KW-1185">Reference proteome</keyword>
<dbReference type="AlphaFoldDB" id="A0A1L7X0M5"/>